<evidence type="ECO:0000256" key="3">
    <source>
        <dbReference type="ARBA" id="ARBA00022989"/>
    </source>
</evidence>
<evidence type="ECO:0000256" key="1">
    <source>
        <dbReference type="ARBA" id="ARBA00004127"/>
    </source>
</evidence>
<keyword evidence="8" id="KW-1185">Reference proteome</keyword>
<protein>
    <submittedName>
        <fullName evidence="7">Uncharacterized protein</fullName>
    </submittedName>
</protein>
<feature type="transmembrane region" description="Helical" evidence="6">
    <location>
        <begin position="71"/>
        <end position="90"/>
    </location>
</feature>
<evidence type="ECO:0000256" key="2">
    <source>
        <dbReference type="ARBA" id="ARBA00022692"/>
    </source>
</evidence>
<evidence type="ECO:0000256" key="6">
    <source>
        <dbReference type="SAM" id="Phobius"/>
    </source>
</evidence>
<dbReference type="GO" id="GO:0006643">
    <property type="term" value="P:membrane lipid metabolic process"/>
    <property type="evidence" value="ECO:0007669"/>
    <property type="project" value="TreeGrafter"/>
</dbReference>
<evidence type="ECO:0000313" key="7">
    <source>
        <dbReference type="EMBL" id="CAD7654161.1"/>
    </source>
</evidence>
<sequence>MPKPDSGDSVPAIIMDTVLQTNLTVTTMGHCVKDTSVRVIKDFLSLFYIMSPYETSYDNAIDVPDYEVNSVIGLTPVVGFLVILEQVIRYFQRQDLTRFQDYVINAGSAILFTLMRVFLLTTSVHCFNWIFTNYALLDLPLHSIWTWLFSLLVNFTQKQCFKKK</sequence>
<accession>A0A7R9QQI1</accession>
<feature type="transmembrane region" description="Helical" evidence="6">
    <location>
        <begin position="139"/>
        <end position="156"/>
    </location>
</feature>
<dbReference type="GO" id="GO:0050479">
    <property type="term" value="F:glyceryl-ether monooxygenase activity"/>
    <property type="evidence" value="ECO:0007669"/>
    <property type="project" value="TreeGrafter"/>
</dbReference>
<feature type="transmembrane region" description="Helical" evidence="6">
    <location>
        <begin position="102"/>
        <end position="119"/>
    </location>
</feature>
<dbReference type="EMBL" id="OC922430">
    <property type="protein sequence ID" value="CAD7654161.1"/>
    <property type="molecule type" value="Genomic_DNA"/>
</dbReference>
<dbReference type="AlphaFoldDB" id="A0A7R9QQI1"/>
<evidence type="ECO:0000256" key="5">
    <source>
        <dbReference type="ARBA" id="ARBA00023136"/>
    </source>
</evidence>
<reference evidence="7" key="1">
    <citation type="submission" date="2020-11" db="EMBL/GenBank/DDBJ databases">
        <authorList>
            <person name="Tran Van P."/>
        </authorList>
    </citation>
    <scope>NUCLEOTIDE SEQUENCE</scope>
</reference>
<dbReference type="InterPro" id="IPR051689">
    <property type="entry name" value="Sterol_desaturase/TMEM195"/>
</dbReference>
<keyword evidence="3 6" id="KW-1133">Transmembrane helix</keyword>
<dbReference type="PANTHER" id="PTHR21624:SF1">
    <property type="entry name" value="ALKYLGLYCEROL MONOOXYGENASE"/>
    <property type="match status" value="1"/>
</dbReference>
<gene>
    <name evidence="7" type="ORF">ONB1V03_LOCUS10811</name>
</gene>
<dbReference type="GO" id="GO:0016020">
    <property type="term" value="C:membrane"/>
    <property type="evidence" value="ECO:0007669"/>
    <property type="project" value="GOC"/>
</dbReference>
<name>A0A7R9QQI1_9ACAR</name>
<dbReference type="GO" id="GO:0005783">
    <property type="term" value="C:endoplasmic reticulum"/>
    <property type="evidence" value="ECO:0007669"/>
    <property type="project" value="TreeGrafter"/>
</dbReference>
<dbReference type="PANTHER" id="PTHR21624">
    <property type="entry name" value="STEROL DESATURASE-RELATED PROTEIN"/>
    <property type="match status" value="1"/>
</dbReference>
<proteinExistence type="predicted"/>
<dbReference type="EMBL" id="CAJPVJ010007605">
    <property type="protein sequence ID" value="CAG2171348.1"/>
    <property type="molecule type" value="Genomic_DNA"/>
</dbReference>
<organism evidence="7">
    <name type="scientific">Oppiella nova</name>
    <dbReference type="NCBI Taxonomy" id="334625"/>
    <lineage>
        <taxon>Eukaryota</taxon>
        <taxon>Metazoa</taxon>
        <taxon>Ecdysozoa</taxon>
        <taxon>Arthropoda</taxon>
        <taxon>Chelicerata</taxon>
        <taxon>Arachnida</taxon>
        <taxon>Acari</taxon>
        <taxon>Acariformes</taxon>
        <taxon>Sarcoptiformes</taxon>
        <taxon>Oribatida</taxon>
        <taxon>Brachypylina</taxon>
        <taxon>Oppioidea</taxon>
        <taxon>Oppiidae</taxon>
        <taxon>Oppiella</taxon>
    </lineage>
</organism>
<comment type="subcellular location">
    <subcellularLocation>
        <location evidence="1">Endomembrane system</location>
        <topology evidence="1">Multi-pass membrane protein</topology>
    </subcellularLocation>
</comment>
<evidence type="ECO:0000313" key="8">
    <source>
        <dbReference type="Proteomes" id="UP000728032"/>
    </source>
</evidence>
<dbReference type="Proteomes" id="UP000728032">
    <property type="component" value="Unassembled WGS sequence"/>
</dbReference>
<evidence type="ECO:0000256" key="4">
    <source>
        <dbReference type="ARBA" id="ARBA00023002"/>
    </source>
</evidence>
<dbReference type="OrthoDB" id="6523186at2759"/>
<keyword evidence="4" id="KW-0560">Oxidoreductase</keyword>
<keyword evidence="5 6" id="KW-0472">Membrane</keyword>
<keyword evidence="2 6" id="KW-0812">Transmembrane</keyword>